<dbReference type="EMBL" id="WXYQ01000006">
    <property type="protein sequence ID" value="NBG95760.1"/>
    <property type="molecule type" value="Genomic_DNA"/>
</dbReference>
<keyword evidence="3" id="KW-1185">Reference proteome</keyword>
<dbReference type="AlphaFoldDB" id="A0A845QC64"/>
<reference evidence="2 3" key="1">
    <citation type="journal article" date="2016" name="Int. J. Syst. Evol. Microbiol.">
        <title>Pyruvatibacter mobilis gen. nov., sp. nov., a marine bacterium from the culture broth of Picochlorum sp. 122.</title>
        <authorList>
            <person name="Wang G."/>
            <person name="Tang M."/>
            <person name="Wu H."/>
            <person name="Dai S."/>
            <person name="Li T."/>
            <person name="Chen C."/>
            <person name="He H."/>
            <person name="Fan J."/>
            <person name="Xiang W."/>
            <person name="Li X."/>
        </authorList>
    </citation>
    <scope>NUCLEOTIDE SEQUENCE [LARGE SCALE GENOMIC DNA]</scope>
    <source>
        <strain evidence="2 3">GYP-11</strain>
    </source>
</reference>
<evidence type="ECO:0000313" key="3">
    <source>
        <dbReference type="Proteomes" id="UP000470384"/>
    </source>
</evidence>
<comment type="caution">
    <text evidence="2">The sequence shown here is derived from an EMBL/GenBank/DDBJ whole genome shotgun (WGS) entry which is preliminary data.</text>
</comment>
<evidence type="ECO:0000259" key="1">
    <source>
        <dbReference type="Pfam" id="PF03061"/>
    </source>
</evidence>
<dbReference type="Pfam" id="PF03061">
    <property type="entry name" value="4HBT"/>
    <property type="match status" value="1"/>
</dbReference>
<dbReference type="InterPro" id="IPR006683">
    <property type="entry name" value="Thioestr_dom"/>
</dbReference>
<dbReference type="OrthoDB" id="8446488at2"/>
<dbReference type="Gene3D" id="3.10.129.10">
    <property type="entry name" value="Hotdog Thioesterase"/>
    <property type="match status" value="1"/>
</dbReference>
<accession>A0A845QC64</accession>
<organism evidence="2 3">
    <name type="scientific">Pyruvatibacter mobilis</name>
    <dbReference type="NCBI Taxonomy" id="1712261"/>
    <lineage>
        <taxon>Bacteria</taxon>
        <taxon>Pseudomonadati</taxon>
        <taxon>Pseudomonadota</taxon>
        <taxon>Alphaproteobacteria</taxon>
        <taxon>Hyphomicrobiales</taxon>
        <taxon>Parvibaculaceae</taxon>
        <taxon>Pyruvatibacter</taxon>
    </lineage>
</organism>
<dbReference type="Proteomes" id="UP000470384">
    <property type="component" value="Unassembled WGS sequence"/>
</dbReference>
<gene>
    <name evidence="2" type="ORF">GTQ45_08440</name>
</gene>
<dbReference type="SUPFAM" id="SSF54637">
    <property type="entry name" value="Thioesterase/thiol ester dehydrase-isomerase"/>
    <property type="match status" value="1"/>
</dbReference>
<dbReference type="InterPro" id="IPR029069">
    <property type="entry name" value="HotDog_dom_sf"/>
</dbReference>
<feature type="domain" description="Thioesterase" evidence="1">
    <location>
        <begin position="68"/>
        <end position="142"/>
    </location>
</feature>
<protein>
    <submittedName>
        <fullName evidence="2">PaaI family thioesterase</fullName>
    </submittedName>
</protein>
<evidence type="ECO:0000313" key="2">
    <source>
        <dbReference type="EMBL" id="NBG95760.1"/>
    </source>
</evidence>
<dbReference type="GO" id="GO:0016790">
    <property type="term" value="F:thiolester hydrolase activity"/>
    <property type="evidence" value="ECO:0007669"/>
    <property type="project" value="UniProtKB-ARBA"/>
</dbReference>
<dbReference type="RefSeq" id="WP_160587667.1">
    <property type="nucleotide sequence ID" value="NZ_BMHN01000001.1"/>
</dbReference>
<name>A0A845QC64_9HYPH</name>
<dbReference type="GeneID" id="300654462"/>
<dbReference type="CDD" id="cd03443">
    <property type="entry name" value="PaaI_thioesterase"/>
    <property type="match status" value="1"/>
</dbReference>
<proteinExistence type="predicted"/>
<sequence length="156" mass="17068">MGTTSHSGASDAGVGDTHWRQRLTDLTGGKALLPPVVHRLSLGALAEWEPGFVRKKWPLDPELLNPEGFLFGGYYGVLADQVGTFGAMTVLSNDEMMRTTSLELDYFRPIGDGPLILEGRVSNKSSSLLHTEVDFILPDSRKAARARVVFALRRLS</sequence>